<dbReference type="Gene3D" id="3.40.50.2000">
    <property type="entry name" value="Glycogen Phosphorylase B"/>
    <property type="match status" value="2"/>
</dbReference>
<dbReference type="PANTHER" id="PTHR12526:SF630">
    <property type="entry name" value="GLYCOSYLTRANSFERASE"/>
    <property type="match status" value="1"/>
</dbReference>
<dbReference type="EMBL" id="FUYZ01000004">
    <property type="protein sequence ID" value="SKB87599.1"/>
    <property type="molecule type" value="Genomic_DNA"/>
</dbReference>
<evidence type="ECO:0000259" key="1">
    <source>
        <dbReference type="Pfam" id="PF00534"/>
    </source>
</evidence>
<dbReference type="GO" id="GO:0016757">
    <property type="term" value="F:glycosyltransferase activity"/>
    <property type="evidence" value="ECO:0007669"/>
    <property type="project" value="InterPro"/>
</dbReference>
<accession>A0A1T5EUW7</accession>
<gene>
    <name evidence="2" type="ORF">SAMN05660477_01577</name>
</gene>
<evidence type="ECO:0000313" key="2">
    <source>
        <dbReference type="EMBL" id="SKB87599.1"/>
    </source>
</evidence>
<sequence>MVGGNISMSNRLFYVAQYFTPEPYLKDINFIKSLKDKGWDPVVITGFPNYPKGEIYSGYKNSVFKIEEMEGIKVIRTYTYADHSLNVFKRILNYLCFGILASYAIFKFGKKESFYYVLQSSPFVIFTAWTVKLFKSKSKTLLDIQDVFPENIRVSGVIKQGWIINILDFILNNFYYRFFDFFVTVSNSFNKIVQSKGISKSRVLTLYNWSMVEADGTTSSDNYQFAGNFYNIVYAGNIGVHQGLSLLTDAYKLVQEKYPKIKFHFFGDGTDFEALKSKLKEKQIHNVELHGRVSSTEISKYLNAADCLFLHLISDPIYESIIPSKLQAYVEVGKPILGGIQGEAAELVSANNLGEVFNSEDNNAMLKAIEVLYNMDASTIEKILNNSKQLYADDFSRAAGATKVDNFLKQNIVN</sequence>
<dbReference type="InterPro" id="IPR001296">
    <property type="entry name" value="Glyco_trans_1"/>
</dbReference>
<dbReference type="SUPFAM" id="SSF53756">
    <property type="entry name" value="UDP-Glycosyltransferase/glycogen phosphorylase"/>
    <property type="match status" value="1"/>
</dbReference>
<feature type="domain" description="Glycosyl transferase family 1" evidence="1">
    <location>
        <begin position="224"/>
        <end position="378"/>
    </location>
</feature>
<reference evidence="2 3" key="1">
    <citation type="submission" date="2017-02" db="EMBL/GenBank/DDBJ databases">
        <authorList>
            <person name="Peterson S.W."/>
        </authorList>
    </citation>
    <scope>NUCLEOTIDE SEQUENCE [LARGE SCALE GENOMIC DNA]</scope>
    <source>
        <strain evidence="2 3">DSM 22323</strain>
    </source>
</reference>
<dbReference type="PANTHER" id="PTHR12526">
    <property type="entry name" value="GLYCOSYLTRANSFERASE"/>
    <property type="match status" value="1"/>
</dbReference>
<keyword evidence="2" id="KW-0808">Transferase</keyword>
<protein>
    <submittedName>
        <fullName evidence="2">Glycosyltransferase involved in cell wall bisynthesis</fullName>
    </submittedName>
</protein>
<evidence type="ECO:0000313" key="3">
    <source>
        <dbReference type="Proteomes" id="UP000191112"/>
    </source>
</evidence>
<dbReference type="AlphaFoldDB" id="A0A1T5EUW7"/>
<dbReference type="CDD" id="cd03794">
    <property type="entry name" value="GT4_WbuB-like"/>
    <property type="match status" value="1"/>
</dbReference>
<organism evidence="2 3">
    <name type="scientific">Soonwooa buanensis</name>
    <dbReference type="NCBI Taxonomy" id="619805"/>
    <lineage>
        <taxon>Bacteria</taxon>
        <taxon>Pseudomonadati</taxon>
        <taxon>Bacteroidota</taxon>
        <taxon>Flavobacteriia</taxon>
        <taxon>Flavobacteriales</taxon>
        <taxon>Weeksellaceae</taxon>
        <taxon>Chryseobacterium group</taxon>
        <taxon>Soonwooa</taxon>
    </lineage>
</organism>
<keyword evidence="3" id="KW-1185">Reference proteome</keyword>
<proteinExistence type="predicted"/>
<dbReference type="STRING" id="619805.SAMN05660477_01577"/>
<name>A0A1T5EUW7_9FLAO</name>
<dbReference type="Proteomes" id="UP000191112">
    <property type="component" value="Unassembled WGS sequence"/>
</dbReference>
<dbReference type="Pfam" id="PF00534">
    <property type="entry name" value="Glycos_transf_1"/>
    <property type="match status" value="1"/>
</dbReference>